<dbReference type="EMBL" id="JAPNKA010000001">
    <property type="protein sequence ID" value="MCY1076900.1"/>
    <property type="molecule type" value="Genomic_DNA"/>
</dbReference>
<keyword evidence="3" id="KW-0808">Transferase</keyword>
<feature type="transmembrane region" description="Helical" evidence="8">
    <location>
        <begin position="352"/>
        <end position="373"/>
    </location>
</feature>
<evidence type="ECO:0000256" key="2">
    <source>
        <dbReference type="ARBA" id="ARBA00022475"/>
    </source>
</evidence>
<keyword evidence="4 8" id="KW-0812">Transmembrane</keyword>
<gene>
    <name evidence="9" type="ORF">OV287_20685</name>
</gene>
<organism evidence="9 10">
    <name type="scientific">Archangium lansingense</name>
    <dbReference type="NCBI Taxonomy" id="2995310"/>
    <lineage>
        <taxon>Bacteria</taxon>
        <taxon>Pseudomonadati</taxon>
        <taxon>Myxococcota</taxon>
        <taxon>Myxococcia</taxon>
        <taxon>Myxococcales</taxon>
        <taxon>Cystobacterineae</taxon>
        <taxon>Archangiaceae</taxon>
        <taxon>Archangium</taxon>
    </lineage>
</organism>
<evidence type="ECO:0000256" key="3">
    <source>
        <dbReference type="ARBA" id="ARBA00022679"/>
    </source>
</evidence>
<dbReference type="Proteomes" id="UP001207654">
    <property type="component" value="Unassembled WGS sequence"/>
</dbReference>
<evidence type="ECO:0000313" key="9">
    <source>
        <dbReference type="EMBL" id="MCY1076900.1"/>
    </source>
</evidence>
<feature type="transmembrane region" description="Helical" evidence="8">
    <location>
        <begin position="288"/>
        <end position="307"/>
    </location>
</feature>
<evidence type="ECO:0000256" key="7">
    <source>
        <dbReference type="ARBA" id="ARBA00024033"/>
    </source>
</evidence>
<keyword evidence="2" id="KW-1003">Cell membrane</keyword>
<feature type="transmembrane region" description="Helical" evidence="8">
    <location>
        <begin position="187"/>
        <end position="211"/>
    </location>
</feature>
<evidence type="ECO:0000256" key="6">
    <source>
        <dbReference type="ARBA" id="ARBA00023136"/>
    </source>
</evidence>
<comment type="similarity">
    <text evidence="7">Belongs to the glycosyltransferase 87 family.</text>
</comment>
<sequence>MATTKSPEALPEQPRAIASAPAGARPRLVAALFTPQGLFWALLLVLAVQAVILGQHPRRALDFRVYLLAAERFLAGAALYPPSDGFMPFKYAPVTAPLFLPFTLVPARVAAALWNLGSVLALGALAQLISRAASAPGERAPWHWAAPVATVALLPALHLELFYAQVDAIMLLLLVLTAVGAERGRTWGPATAFAIALLLKPPAALLGLFLLARRHWRVLTASIGVGLVLTLPSLARYGLDGLLTQGEAWLDTLARTTPPWALGHNPQGLPTLLLSLVLPVESVPSGSALAMAQGLALVLFVAVVAWSRAGPMELLAFCCLGVTLLSPLAWRANFVMAWPLLWATAARKTRGGLALVAVAGLTGVLTSDFLLGADGARHVLLWRPYALVFTALLLWLSVLARRAGRSEVPRTSLP</sequence>
<feature type="transmembrane region" description="Helical" evidence="8">
    <location>
        <begin position="37"/>
        <end position="53"/>
    </location>
</feature>
<evidence type="ECO:0000313" key="10">
    <source>
        <dbReference type="Proteomes" id="UP001207654"/>
    </source>
</evidence>
<keyword evidence="10" id="KW-1185">Reference proteome</keyword>
<keyword evidence="5 8" id="KW-1133">Transmembrane helix</keyword>
<proteinExistence type="inferred from homology"/>
<evidence type="ECO:0000256" key="1">
    <source>
        <dbReference type="ARBA" id="ARBA00004651"/>
    </source>
</evidence>
<reference evidence="9 10" key="1">
    <citation type="submission" date="2022-11" db="EMBL/GenBank/DDBJ databases">
        <title>Minimal conservation of predation-associated metabolite biosynthetic gene clusters underscores biosynthetic potential of Myxococcota including descriptions for ten novel species: Archangium lansinium sp. nov., Myxococcus landrumus sp. nov., Nannocystis bai.</title>
        <authorList>
            <person name="Ahearne A."/>
            <person name="Stevens C."/>
            <person name="Phillips K."/>
        </authorList>
    </citation>
    <scope>NUCLEOTIDE SEQUENCE [LARGE SCALE GENOMIC DNA]</scope>
    <source>
        <strain evidence="9 10">MIWBW</strain>
    </source>
</reference>
<evidence type="ECO:0000256" key="4">
    <source>
        <dbReference type="ARBA" id="ARBA00022692"/>
    </source>
</evidence>
<dbReference type="Pfam" id="PF09594">
    <property type="entry name" value="GT87"/>
    <property type="match status" value="1"/>
</dbReference>
<accession>A0ABT4A5K4</accession>
<keyword evidence="6 8" id="KW-0472">Membrane</keyword>
<protein>
    <submittedName>
        <fullName evidence="9">Glycosyltransferase family 87 protein</fullName>
    </submittedName>
</protein>
<dbReference type="InterPro" id="IPR018584">
    <property type="entry name" value="GT87"/>
</dbReference>
<feature type="transmembrane region" description="Helical" evidence="8">
    <location>
        <begin position="314"/>
        <end position="332"/>
    </location>
</feature>
<evidence type="ECO:0000256" key="8">
    <source>
        <dbReference type="SAM" id="Phobius"/>
    </source>
</evidence>
<name>A0ABT4A5K4_9BACT</name>
<feature type="transmembrane region" description="Helical" evidence="8">
    <location>
        <begin position="103"/>
        <end position="129"/>
    </location>
</feature>
<feature type="transmembrane region" description="Helical" evidence="8">
    <location>
        <begin position="65"/>
        <end position="83"/>
    </location>
</feature>
<feature type="transmembrane region" description="Helical" evidence="8">
    <location>
        <begin position="218"/>
        <end position="239"/>
    </location>
</feature>
<dbReference type="RefSeq" id="WP_267535761.1">
    <property type="nucleotide sequence ID" value="NZ_JAPNKA010000001.1"/>
</dbReference>
<comment type="caution">
    <text evidence="9">The sequence shown here is derived from an EMBL/GenBank/DDBJ whole genome shotgun (WGS) entry which is preliminary data.</text>
</comment>
<comment type="subcellular location">
    <subcellularLocation>
        <location evidence="1">Cell membrane</location>
        <topology evidence="1">Multi-pass membrane protein</topology>
    </subcellularLocation>
</comment>
<evidence type="ECO:0000256" key="5">
    <source>
        <dbReference type="ARBA" id="ARBA00022989"/>
    </source>
</evidence>
<feature type="transmembrane region" description="Helical" evidence="8">
    <location>
        <begin position="385"/>
        <end position="404"/>
    </location>
</feature>